<evidence type="ECO:0000256" key="5">
    <source>
        <dbReference type="ARBA" id="ARBA00023244"/>
    </source>
</evidence>
<gene>
    <name evidence="7" type="ORF">PA27867_1084</name>
</gene>
<keyword evidence="4" id="KW-0949">S-adenosyl-L-methionine</keyword>
<dbReference type="Pfam" id="PF13241">
    <property type="entry name" value="NAD_binding_7"/>
    <property type="match status" value="1"/>
</dbReference>
<dbReference type="InterPro" id="IPR014777">
    <property type="entry name" value="4pyrrole_Mease_sub1"/>
</dbReference>
<dbReference type="InterPro" id="IPR050161">
    <property type="entry name" value="Siro_Cobalamin_biosynth"/>
</dbReference>
<dbReference type="Gene3D" id="3.40.1010.10">
    <property type="entry name" value="Cobalt-precorrin-4 Transmethylase, Domain 1"/>
    <property type="match status" value="1"/>
</dbReference>
<evidence type="ECO:0000313" key="8">
    <source>
        <dbReference type="Proteomes" id="UP000092582"/>
    </source>
</evidence>
<dbReference type="GO" id="GO:0019354">
    <property type="term" value="P:siroheme biosynthetic process"/>
    <property type="evidence" value="ECO:0007669"/>
    <property type="project" value="InterPro"/>
</dbReference>
<dbReference type="NCBIfam" id="NF004790">
    <property type="entry name" value="PRK06136.1"/>
    <property type="match status" value="1"/>
</dbReference>
<organism evidence="7 8">
    <name type="scientific">Cryobacterium arcticum</name>
    <dbReference type="NCBI Taxonomy" id="670052"/>
    <lineage>
        <taxon>Bacteria</taxon>
        <taxon>Bacillati</taxon>
        <taxon>Actinomycetota</taxon>
        <taxon>Actinomycetes</taxon>
        <taxon>Micrococcales</taxon>
        <taxon>Microbacteriaceae</taxon>
        <taxon>Cryobacterium</taxon>
    </lineage>
</organism>
<reference evidence="7 8" key="1">
    <citation type="submission" date="2016-06" db="EMBL/GenBank/DDBJ databases">
        <title>Genome sequencing of Cryobacterium arcticum PAMC 27867.</title>
        <authorList>
            <person name="Lee J."/>
            <person name="Kim O.-S."/>
        </authorList>
    </citation>
    <scope>NUCLEOTIDE SEQUENCE [LARGE SCALE GENOMIC DNA]</scope>
    <source>
        <strain evidence="7 8">PAMC 27867</strain>
    </source>
</reference>
<keyword evidence="3 7" id="KW-0808">Transferase</keyword>
<dbReference type="FunFam" id="3.40.1010.10:FF:000001">
    <property type="entry name" value="Siroheme synthase"/>
    <property type="match status" value="1"/>
</dbReference>
<dbReference type="InterPro" id="IPR006366">
    <property type="entry name" value="CobA/CysG_C"/>
</dbReference>
<evidence type="ECO:0000256" key="4">
    <source>
        <dbReference type="ARBA" id="ARBA00022691"/>
    </source>
</evidence>
<accession>A0A1B1BHM7</accession>
<dbReference type="EMBL" id="CP016282">
    <property type="protein sequence ID" value="ANP72050.1"/>
    <property type="molecule type" value="Genomic_DNA"/>
</dbReference>
<feature type="domain" description="Tetrapyrrole methylase" evidence="6">
    <location>
        <begin position="114"/>
        <end position="319"/>
    </location>
</feature>
<dbReference type="NCBIfam" id="TIGR01469">
    <property type="entry name" value="cobA_cysG_Cterm"/>
    <property type="match status" value="1"/>
</dbReference>
<dbReference type="CDD" id="cd11642">
    <property type="entry name" value="SUMT"/>
    <property type="match status" value="1"/>
</dbReference>
<dbReference type="Pfam" id="PF00590">
    <property type="entry name" value="TP_methylase"/>
    <property type="match status" value="1"/>
</dbReference>
<evidence type="ECO:0000259" key="6">
    <source>
        <dbReference type="Pfam" id="PF00590"/>
    </source>
</evidence>
<keyword evidence="5" id="KW-0627">Porphyrin biosynthesis</keyword>
<evidence type="ECO:0000313" key="7">
    <source>
        <dbReference type="EMBL" id="ANP72050.1"/>
    </source>
</evidence>
<evidence type="ECO:0000256" key="2">
    <source>
        <dbReference type="ARBA" id="ARBA00022603"/>
    </source>
</evidence>
<dbReference type="EC" id="2.1.1.107" evidence="1"/>
<dbReference type="AlphaFoldDB" id="A0A1B1BHM7"/>
<dbReference type="Proteomes" id="UP000092582">
    <property type="component" value="Chromosome 1"/>
</dbReference>
<dbReference type="GO" id="GO:0004851">
    <property type="term" value="F:uroporphyrin-III C-methyltransferase activity"/>
    <property type="evidence" value="ECO:0007669"/>
    <property type="project" value="UniProtKB-EC"/>
</dbReference>
<dbReference type="STRING" id="670052.PA27867_1084"/>
<keyword evidence="2 7" id="KW-0489">Methyltransferase</keyword>
<dbReference type="Gene3D" id="3.30.950.10">
    <property type="entry name" value="Methyltransferase, Cobalt-precorrin-4 Transmethylase, Domain 2"/>
    <property type="match status" value="1"/>
</dbReference>
<dbReference type="SUPFAM" id="SSF53790">
    <property type="entry name" value="Tetrapyrrole methylase"/>
    <property type="match status" value="1"/>
</dbReference>
<proteinExistence type="predicted"/>
<keyword evidence="8" id="KW-1185">Reference proteome</keyword>
<evidence type="ECO:0000256" key="1">
    <source>
        <dbReference type="ARBA" id="ARBA00012162"/>
    </source>
</evidence>
<dbReference type="InterPro" id="IPR014776">
    <property type="entry name" value="4pyrrole_Mease_sub2"/>
</dbReference>
<dbReference type="GO" id="GO:0032259">
    <property type="term" value="P:methylation"/>
    <property type="evidence" value="ECO:0007669"/>
    <property type="project" value="UniProtKB-KW"/>
</dbReference>
<dbReference type="InterPro" id="IPR000878">
    <property type="entry name" value="4pyrrol_Mease"/>
</dbReference>
<dbReference type="InterPro" id="IPR035996">
    <property type="entry name" value="4pyrrol_Methylase_sf"/>
</dbReference>
<sequence length="366" mass="37959">MPHRSLDISLDVTGRRVLVIGGSRPARRVIARYRAAGAVVYLAADTYEVPNPLVRAVAWPQSAANWRDLVAAVDLVVAVDVPAPAEPLLAAACAERRVWLTREVAAPVARTGHVTLVGGGPGDDELLTVAARRALAGADIVYYDRLGPHELLDDWAPGAEQVNVGKHPGHHAVPQAEIERMLVASARCGLTVVRLKGGDPFVFGRGGEEMAACRAAGVPVTVISGVTSAIAVPALAGIPVTHREVSRLFTVLSGHVPLSEEELAHLVGLGGTIVVLMGVGTLPHLASGLARHGMAADMPVAIIERGFSDRQRTTVADIDSVVRVAGEVGARSPAVLVIGEVVRLAGCDDAAAVAVLANAATLSGQR</sequence>
<protein>
    <recommendedName>
        <fullName evidence="1">uroporphyrinogen-III C-methyltransferase</fullName>
        <ecNumber evidence="1">2.1.1.107</ecNumber>
    </recommendedName>
</protein>
<evidence type="ECO:0000256" key="3">
    <source>
        <dbReference type="ARBA" id="ARBA00022679"/>
    </source>
</evidence>
<name>A0A1B1BHM7_9MICO</name>
<dbReference type="PANTHER" id="PTHR45790:SF3">
    <property type="entry name" value="S-ADENOSYL-L-METHIONINE-DEPENDENT UROPORPHYRINOGEN III METHYLTRANSFERASE, CHLOROPLASTIC"/>
    <property type="match status" value="1"/>
</dbReference>
<dbReference type="KEGG" id="cart:PA27867_1084"/>
<dbReference type="Gene3D" id="3.40.50.720">
    <property type="entry name" value="NAD(P)-binding Rossmann-like Domain"/>
    <property type="match status" value="1"/>
</dbReference>
<dbReference type="PANTHER" id="PTHR45790">
    <property type="entry name" value="SIROHEME SYNTHASE-RELATED"/>
    <property type="match status" value="1"/>
</dbReference>